<dbReference type="STRING" id="35608.A0A2U1ML50"/>
<dbReference type="InterPro" id="IPR035897">
    <property type="entry name" value="Toll_tir_struct_dom_sf"/>
</dbReference>
<dbReference type="PROSITE" id="PS50104">
    <property type="entry name" value="TIR"/>
    <property type="match status" value="2"/>
</dbReference>
<evidence type="ECO:0000256" key="1">
    <source>
        <dbReference type="ARBA" id="ARBA00023027"/>
    </source>
</evidence>
<dbReference type="Proteomes" id="UP000245207">
    <property type="component" value="Unassembled WGS sequence"/>
</dbReference>
<name>A0A2U1ML50_ARTAN</name>
<dbReference type="Gene3D" id="3.40.50.10140">
    <property type="entry name" value="Toll/interleukin-1 receptor homology (TIR) domain"/>
    <property type="match status" value="2"/>
</dbReference>
<evidence type="ECO:0000259" key="2">
    <source>
        <dbReference type="PROSITE" id="PS50104"/>
    </source>
</evidence>
<sequence>MASSHPSNYTPTSSNKLGNHNVFLSFQREDTAYTFVDHLYSALDQAEILTYKTEENFPFDEATNPLYLKVLEESQIAVIVFSKHYADSSWCLEELVYIMKCMHVRGKTVMPIYYDVSPSEVRKQKEAYGNGEFTEINKVESWRKALVDASNLFGWEIRHIADGYESKGIKLIVDTIMKRLFPDKGLIGVRTRLEDFKYAGGGKATLVSSHEQVERLKIPLQDMLLATNNFSEANVIARSGFGKVYQGQSEQHGIIAIKRLDRRLGQGDPQFMMEIALLTICKHDNIALVNVPDSVIISGACGTPGYVDPVYQDHNILTQKSDVYSFGVVLFEVLCGRLVNERQYQDEHYFSAKLAQNHYEMETLDEIIDSDLQGQINSDSLSTFSSIAYRCLKKHREVRPTMSIVVDQLEKALDYQQGSSGFLHDVHISFRDRDSECRVVDDLCAALHQEGISTYKDNRTHSRKKSIILKAIERSRCFVIIFTKKFAVNSWYLDEVVKITECVKGKGQFVLPVFYNVSLNDVRTQKGYFGEVMAEYDTHPKMEVWTNALVEVTNSAGLEYSKFWCSADLVKRAVEEIKSGLLAKVD</sequence>
<dbReference type="Pfam" id="PF00069">
    <property type="entry name" value="Pkinase"/>
    <property type="match status" value="1"/>
</dbReference>
<dbReference type="PANTHER" id="PTHR32009:SF109">
    <property type="entry name" value="TOLL-INTERLEUKIN-RESISTANCE (TIR) DOMAIN FAMILY PROTEIN"/>
    <property type="match status" value="1"/>
</dbReference>
<dbReference type="InterPro" id="IPR011009">
    <property type="entry name" value="Kinase-like_dom_sf"/>
</dbReference>
<dbReference type="SUPFAM" id="SSF56112">
    <property type="entry name" value="Protein kinase-like (PK-like)"/>
    <property type="match status" value="1"/>
</dbReference>
<evidence type="ECO:0000313" key="4">
    <source>
        <dbReference type="Proteomes" id="UP000245207"/>
    </source>
</evidence>
<reference evidence="3 4" key="1">
    <citation type="journal article" date="2018" name="Mol. Plant">
        <title>The genome of Artemisia annua provides insight into the evolution of Asteraceae family and artemisinin biosynthesis.</title>
        <authorList>
            <person name="Shen Q."/>
            <person name="Zhang L."/>
            <person name="Liao Z."/>
            <person name="Wang S."/>
            <person name="Yan T."/>
            <person name="Shi P."/>
            <person name="Liu M."/>
            <person name="Fu X."/>
            <person name="Pan Q."/>
            <person name="Wang Y."/>
            <person name="Lv Z."/>
            <person name="Lu X."/>
            <person name="Zhang F."/>
            <person name="Jiang W."/>
            <person name="Ma Y."/>
            <person name="Chen M."/>
            <person name="Hao X."/>
            <person name="Li L."/>
            <person name="Tang Y."/>
            <person name="Lv G."/>
            <person name="Zhou Y."/>
            <person name="Sun X."/>
            <person name="Brodelius P.E."/>
            <person name="Rose J.K.C."/>
            <person name="Tang K."/>
        </authorList>
    </citation>
    <scope>NUCLEOTIDE SEQUENCE [LARGE SCALE GENOMIC DNA]</scope>
    <source>
        <strain evidence="4">cv. Huhao1</strain>
        <tissue evidence="3">Leaf</tissue>
    </source>
</reference>
<protein>
    <submittedName>
        <fullName evidence="3">Toll/interleukin-1 receptor (TIR) domain-containing protein</fullName>
    </submittedName>
</protein>
<dbReference type="OrthoDB" id="4062651at2759"/>
<feature type="domain" description="TIR" evidence="2">
    <location>
        <begin position="18"/>
        <end position="180"/>
    </location>
</feature>
<dbReference type="Pfam" id="PF01582">
    <property type="entry name" value="TIR"/>
    <property type="match status" value="2"/>
</dbReference>
<organism evidence="3 4">
    <name type="scientific">Artemisia annua</name>
    <name type="common">Sweet wormwood</name>
    <dbReference type="NCBI Taxonomy" id="35608"/>
    <lineage>
        <taxon>Eukaryota</taxon>
        <taxon>Viridiplantae</taxon>
        <taxon>Streptophyta</taxon>
        <taxon>Embryophyta</taxon>
        <taxon>Tracheophyta</taxon>
        <taxon>Spermatophyta</taxon>
        <taxon>Magnoliopsida</taxon>
        <taxon>eudicotyledons</taxon>
        <taxon>Gunneridae</taxon>
        <taxon>Pentapetalae</taxon>
        <taxon>asterids</taxon>
        <taxon>campanulids</taxon>
        <taxon>Asterales</taxon>
        <taxon>Asteraceae</taxon>
        <taxon>Asteroideae</taxon>
        <taxon>Anthemideae</taxon>
        <taxon>Artemisiinae</taxon>
        <taxon>Artemisia</taxon>
    </lineage>
</organism>
<dbReference type="GO" id="GO:0004672">
    <property type="term" value="F:protein kinase activity"/>
    <property type="evidence" value="ECO:0007669"/>
    <property type="project" value="InterPro"/>
</dbReference>
<dbReference type="PANTHER" id="PTHR32009">
    <property type="entry name" value="TMV RESISTANCE PROTEIN N-LIKE"/>
    <property type="match status" value="1"/>
</dbReference>
<dbReference type="InterPro" id="IPR000719">
    <property type="entry name" value="Prot_kinase_dom"/>
</dbReference>
<keyword evidence="3" id="KW-0675">Receptor</keyword>
<dbReference type="Gene3D" id="3.30.200.20">
    <property type="entry name" value="Phosphorylase Kinase, domain 1"/>
    <property type="match status" value="1"/>
</dbReference>
<keyword evidence="4" id="KW-1185">Reference proteome</keyword>
<dbReference type="EMBL" id="PKPP01004970">
    <property type="protein sequence ID" value="PWA62000.1"/>
    <property type="molecule type" value="Genomic_DNA"/>
</dbReference>
<gene>
    <name evidence="3" type="ORF">CTI12_AA368140</name>
</gene>
<evidence type="ECO:0000313" key="3">
    <source>
        <dbReference type="EMBL" id="PWA62000.1"/>
    </source>
</evidence>
<keyword evidence="1" id="KW-0520">NAD</keyword>
<accession>A0A2U1ML50</accession>
<dbReference type="Gene3D" id="1.10.510.10">
    <property type="entry name" value="Transferase(Phosphotransferase) domain 1"/>
    <property type="match status" value="1"/>
</dbReference>
<dbReference type="SMART" id="SM00255">
    <property type="entry name" value="TIR"/>
    <property type="match status" value="2"/>
</dbReference>
<dbReference type="AlphaFoldDB" id="A0A2U1ML50"/>
<proteinExistence type="predicted"/>
<comment type="caution">
    <text evidence="3">The sequence shown here is derived from an EMBL/GenBank/DDBJ whole genome shotgun (WGS) entry which is preliminary data.</text>
</comment>
<dbReference type="GO" id="GO:0005524">
    <property type="term" value="F:ATP binding"/>
    <property type="evidence" value="ECO:0007669"/>
    <property type="project" value="InterPro"/>
</dbReference>
<dbReference type="GO" id="GO:0007165">
    <property type="term" value="P:signal transduction"/>
    <property type="evidence" value="ECO:0007669"/>
    <property type="project" value="InterPro"/>
</dbReference>
<dbReference type="SUPFAM" id="SSF52200">
    <property type="entry name" value="Toll/Interleukin receptor TIR domain"/>
    <property type="match status" value="2"/>
</dbReference>
<dbReference type="InterPro" id="IPR000157">
    <property type="entry name" value="TIR_dom"/>
</dbReference>
<dbReference type="SMART" id="SM00220">
    <property type="entry name" value="S_TKc"/>
    <property type="match status" value="1"/>
</dbReference>
<feature type="domain" description="TIR" evidence="2">
    <location>
        <begin position="422"/>
        <end position="552"/>
    </location>
</feature>